<evidence type="ECO:0000256" key="1">
    <source>
        <dbReference type="ARBA" id="ARBA00000900"/>
    </source>
</evidence>
<sequence length="138" mass="15220">MALRWRVYSGREESTLIDEVMILDDGSAGLHGAADLIRRRSHLLPGMRPPEGGQQTRVASSGLTEEMALLLLRPRKYVPSTACANDETCCICQEDYTKGEDLGMLSCGHGFHVACIGRWLTQRNVCPICRKTAFLPAV</sequence>
<dbReference type="Pfam" id="PF13639">
    <property type="entry name" value="zf-RING_2"/>
    <property type="match status" value="1"/>
</dbReference>
<evidence type="ECO:0000256" key="5">
    <source>
        <dbReference type="ARBA" id="ARBA00022771"/>
    </source>
</evidence>
<evidence type="ECO:0000256" key="6">
    <source>
        <dbReference type="ARBA" id="ARBA00022786"/>
    </source>
</evidence>
<feature type="domain" description="RING-type" evidence="9">
    <location>
        <begin position="89"/>
        <end position="130"/>
    </location>
</feature>
<dbReference type="EC" id="2.3.2.27" evidence="2"/>
<evidence type="ECO:0000256" key="3">
    <source>
        <dbReference type="ARBA" id="ARBA00022679"/>
    </source>
</evidence>
<dbReference type="OrthoDB" id="852142at2759"/>
<dbReference type="AlphaFoldDB" id="A0A7I8LI90"/>
<proteinExistence type="predicted"/>
<evidence type="ECO:0000259" key="9">
    <source>
        <dbReference type="PROSITE" id="PS50089"/>
    </source>
</evidence>
<dbReference type="EMBL" id="LR746279">
    <property type="protein sequence ID" value="CAA7409757.1"/>
    <property type="molecule type" value="Genomic_DNA"/>
</dbReference>
<protein>
    <recommendedName>
        <fullName evidence="2">RING-type E3 ubiquitin transferase</fullName>
        <ecNumber evidence="2">2.3.2.27</ecNumber>
    </recommendedName>
</protein>
<keyword evidence="6" id="KW-0833">Ubl conjugation pathway</keyword>
<dbReference type="SUPFAM" id="SSF57850">
    <property type="entry name" value="RING/U-box"/>
    <property type="match status" value="1"/>
</dbReference>
<dbReference type="InterPro" id="IPR013083">
    <property type="entry name" value="Znf_RING/FYVE/PHD"/>
</dbReference>
<keyword evidence="3" id="KW-0808">Transferase</keyword>
<evidence type="ECO:0000256" key="7">
    <source>
        <dbReference type="ARBA" id="ARBA00022833"/>
    </source>
</evidence>
<comment type="catalytic activity">
    <reaction evidence="1">
        <text>S-ubiquitinyl-[E2 ubiquitin-conjugating enzyme]-L-cysteine + [acceptor protein]-L-lysine = [E2 ubiquitin-conjugating enzyme]-L-cysteine + N(6)-ubiquitinyl-[acceptor protein]-L-lysine.</text>
        <dbReference type="EC" id="2.3.2.27"/>
    </reaction>
</comment>
<accession>A0A7I8LI90</accession>
<keyword evidence="7" id="KW-0862">Zinc</keyword>
<dbReference type="PROSITE" id="PS50089">
    <property type="entry name" value="ZF_RING_2"/>
    <property type="match status" value="1"/>
</dbReference>
<evidence type="ECO:0000313" key="10">
    <source>
        <dbReference type="EMBL" id="CAA7409757.1"/>
    </source>
</evidence>
<keyword evidence="5 8" id="KW-0863">Zinc-finger</keyword>
<reference evidence="10" key="1">
    <citation type="submission" date="2020-02" db="EMBL/GenBank/DDBJ databases">
        <authorList>
            <person name="Scholz U."/>
            <person name="Mascher M."/>
            <person name="Fiebig A."/>
        </authorList>
    </citation>
    <scope>NUCLEOTIDE SEQUENCE</scope>
</reference>
<dbReference type="Proteomes" id="UP000663760">
    <property type="component" value="Chromosome 16"/>
</dbReference>
<dbReference type="InterPro" id="IPR045191">
    <property type="entry name" value="MBR1/2-like"/>
</dbReference>
<dbReference type="GO" id="GO:0008270">
    <property type="term" value="F:zinc ion binding"/>
    <property type="evidence" value="ECO:0007669"/>
    <property type="project" value="UniProtKB-KW"/>
</dbReference>
<dbReference type="PANTHER" id="PTHR22937">
    <property type="entry name" value="E3 UBIQUITIN-PROTEIN LIGASE RNF165"/>
    <property type="match status" value="1"/>
</dbReference>
<dbReference type="Gene3D" id="3.30.40.10">
    <property type="entry name" value="Zinc/RING finger domain, C3HC4 (zinc finger)"/>
    <property type="match status" value="1"/>
</dbReference>
<dbReference type="GO" id="GO:0061630">
    <property type="term" value="F:ubiquitin protein ligase activity"/>
    <property type="evidence" value="ECO:0007669"/>
    <property type="project" value="UniProtKB-EC"/>
</dbReference>
<dbReference type="SMART" id="SM00184">
    <property type="entry name" value="RING"/>
    <property type="match status" value="1"/>
</dbReference>
<name>A0A7I8LI90_SPIIN</name>
<evidence type="ECO:0000256" key="8">
    <source>
        <dbReference type="PROSITE-ProRule" id="PRU00175"/>
    </source>
</evidence>
<dbReference type="InterPro" id="IPR001841">
    <property type="entry name" value="Znf_RING"/>
</dbReference>
<evidence type="ECO:0000256" key="2">
    <source>
        <dbReference type="ARBA" id="ARBA00012483"/>
    </source>
</evidence>
<gene>
    <name evidence="10" type="ORF">SI8410_16020435</name>
</gene>
<keyword evidence="4" id="KW-0479">Metal-binding</keyword>
<keyword evidence="11" id="KW-1185">Reference proteome</keyword>
<evidence type="ECO:0000256" key="4">
    <source>
        <dbReference type="ARBA" id="ARBA00022723"/>
    </source>
</evidence>
<evidence type="ECO:0000313" key="11">
    <source>
        <dbReference type="Proteomes" id="UP000663760"/>
    </source>
</evidence>
<dbReference type="PANTHER" id="PTHR22937:SF224">
    <property type="entry name" value="E3 UBIQUITIN-PROTEIN LIGASE MBR1-RELATED"/>
    <property type="match status" value="1"/>
</dbReference>
<organism evidence="10 11">
    <name type="scientific">Spirodela intermedia</name>
    <name type="common">Intermediate duckweed</name>
    <dbReference type="NCBI Taxonomy" id="51605"/>
    <lineage>
        <taxon>Eukaryota</taxon>
        <taxon>Viridiplantae</taxon>
        <taxon>Streptophyta</taxon>
        <taxon>Embryophyta</taxon>
        <taxon>Tracheophyta</taxon>
        <taxon>Spermatophyta</taxon>
        <taxon>Magnoliopsida</taxon>
        <taxon>Liliopsida</taxon>
        <taxon>Araceae</taxon>
        <taxon>Lemnoideae</taxon>
        <taxon>Spirodela</taxon>
    </lineage>
</organism>